<evidence type="ECO:0000256" key="1">
    <source>
        <dbReference type="ARBA" id="ARBA00022737"/>
    </source>
</evidence>
<keyword evidence="1" id="KW-0677">Repeat</keyword>
<name>A0A0M3I5U5_ASCLU</name>
<keyword evidence="3" id="KW-1185">Reference proteome</keyword>
<evidence type="ECO:0000313" key="3">
    <source>
        <dbReference type="Proteomes" id="UP000036681"/>
    </source>
</evidence>
<dbReference type="Gene3D" id="1.20.5.320">
    <property type="entry name" value="6-Phosphogluconate Dehydrogenase, domain 3"/>
    <property type="match status" value="1"/>
</dbReference>
<sequence length="148" mass="15894">MIKTEMASSEELLLKLAEPKSLNCAHYGESMAVHLYLWVVFSSVCPPTPTLEPLESKDTWKEISFIASKSRSTRDLHSAEEVYADRKHFEVPCCACSQGLPGPRGPPGAPGKDGIDGDAGQDGADGRPGVYLPAPSAGTYSCQRVIDL</sequence>
<dbReference type="InterPro" id="IPR008160">
    <property type="entry name" value="Collagen"/>
</dbReference>
<reference evidence="4" key="1">
    <citation type="submission" date="2017-02" db="UniProtKB">
        <authorList>
            <consortium name="WormBaseParasite"/>
        </authorList>
    </citation>
    <scope>IDENTIFICATION</scope>
</reference>
<dbReference type="AlphaFoldDB" id="A0A0M3I5U5"/>
<proteinExistence type="predicted"/>
<evidence type="ECO:0000256" key="2">
    <source>
        <dbReference type="SAM" id="MobiDB-lite"/>
    </source>
</evidence>
<feature type="region of interest" description="Disordered" evidence="2">
    <location>
        <begin position="102"/>
        <end position="132"/>
    </location>
</feature>
<protein>
    <submittedName>
        <fullName evidence="4">Collagen IV NC1 domain-containing protein</fullName>
    </submittedName>
</protein>
<organism evidence="3 4">
    <name type="scientific">Ascaris lumbricoides</name>
    <name type="common">Giant roundworm</name>
    <dbReference type="NCBI Taxonomy" id="6252"/>
    <lineage>
        <taxon>Eukaryota</taxon>
        <taxon>Metazoa</taxon>
        <taxon>Ecdysozoa</taxon>
        <taxon>Nematoda</taxon>
        <taxon>Chromadorea</taxon>
        <taxon>Rhabditida</taxon>
        <taxon>Spirurina</taxon>
        <taxon>Ascaridomorpha</taxon>
        <taxon>Ascaridoidea</taxon>
        <taxon>Ascarididae</taxon>
        <taxon>Ascaris</taxon>
    </lineage>
</organism>
<evidence type="ECO:0000313" key="4">
    <source>
        <dbReference type="WBParaSite" id="ALUE_0001235401-mRNA-1"/>
    </source>
</evidence>
<dbReference type="Proteomes" id="UP000036681">
    <property type="component" value="Unplaced"/>
</dbReference>
<dbReference type="Pfam" id="PF01391">
    <property type="entry name" value="Collagen"/>
    <property type="match status" value="1"/>
</dbReference>
<dbReference type="WBParaSite" id="ALUE_0001235401-mRNA-1">
    <property type="protein sequence ID" value="ALUE_0001235401-mRNA-1"/>
    <property type="gene ID" value="ALUE_0001235401"/>
</dbReference>
<accession>A0A0M3I5U5</accession>